<dbReference type="KEGG" id="erz:ER308_02580"/>
<dbReference type="RefSeq" id="WP_131153557.1">
    <property type="nucleotide sequence ID" value="NZ_CP036402.1"/>
</dbReference>
<dbReference type="Pfam" id="PF01557">
    <property type="entry name" value="FAA_hydrolase"/>
    <property type="match status" value="1"/>
</dbReference>
<dbReference type="EMBL" id="CP036402">
    <property type="protein sequence ID" value="QBI18559.1"/>
    <property type="molecule type" value="Genomic_DNA"/>
</dbReference>
<dbReference type="OrthoDB" id="2273115at2"/>
<comment type="similarity">
    <text evidence="1">Belongs to the FAH family.</text>
</comment>
<evidence type="ECO:0000256" key="2">
    <source>
        <dbReference type="ARBA" id="ARBA00022723"/>
    </source>
</evidence>
<dbReference type="SUPFAM" id="SSF56529">
    <property type="entry name" value="FAH"/>
    <property type="match status" value="1"/>
</dbReference>
<dbReference type="FunFam" id="3.90.850.10:FF:000002">
    <property type="entry name" value="2-hydroxyhepta-2,4-diene-1,7-dioate isomerase"/>
    <property type="match status" value="1"/>
</dbReference>
<dbReference type="AlphaFoldDB" id="A0A411YBI3"/>
<sequence length="299" mass="32452">MRLVRHGEPGRERPGVLLDDDTIVDVGARLGDPGTALLTAGGLADVRALVESRADLPRLERSEARLGPPIPRPPKVIGIGLNYADHARESGMQTPPEPIAFGKAPNALTGPTDVVWLPPDSDRCDWEVELGVVIGQHARRLPDEAAAYEAIAGWCISNDLTERAHQFEHGGQWIKGKSHETFNPLGPWLVTKEELRGDLRLTTRVSGDLVQDGTTADMIFPPTELVRYLSWFMTLEPGDLVSTGTPAGVGMGQNPPRFLRDGDVLETAITGLGEQRNLCHEIQLPAGETNPLQQPATTR</sequence>
<keyword evidence="4" id="KW-0378">Hydrolase</keyword>
<dbReference type="InterPro" id="IPR011234">
    <property type="entry name" value="Fumarylacetoacetase-like_C"/>
</dbReference>
<accession>A0A411YBI3</accession>
<dbReference type="PANTHER" id="PTHR42796:SF4">
    <property type="entry name" value="FUMARYLACETOACETATE HYDROLASE DOMAIN-CONTAINING PROTEIN 2A"/>
    <property type="match status" value="1"/>
</dbReference>
<dbReference type="Proteomes" id="UP000291469">
    <property type="component" value="Chromosome"/>
</dbReference>
<evidence type="ECO:0000313" key="4">
    <source>
        <dbReference type="EMBL" id="QBI18559.1"/>
    </source>
</evidence>
<gene>
    <name evidence="4" type="ORF">ER308_02580</name>
</gene>
<evidence type="ECO:0000313" key="5">
    <source>
        <dbReference type="Proteomes" id="UP000291469"/>
    </source>
</evidence>
<dbReference type="GO" id="GO:0046872">
    <property type="term" value="F:metal ion binding"/>
    <property type="evidence" value="ECO:0007669"/>
    <property type="project" value="UniProtKB-KW"/>
</dbReference>
<dbReference type="GO" id="GO:0019752">
    <property type="term" value="P:carboxylic acid metabolic process"/>
    <property type="evidence" value="ECO:0007669"/>
    <property type="project" value="UniProtKB-ARBA"/>
</dbReference>
<keyword evidence="2" id="KW-0479">Metal-binding</keyword>
<proteinExistence type="inferred from homology"/>
<protein>
    <submittedName>
        <fullName evidence="4">FAA hydrolase family protein</fullName>
    </submittedName>
</protein>
<name>A0A411YBI3_9ACTN</name>
<evidence type="ECO:0000256" key="1">
    <source>
        <dbReference type="ARBA" id="ARBA00010211"/>
    </source>
</evidence>
<dbReference type="GO" id="GO:0016787">
    <property type="term" value="F:hydrolase activity"/>
    <property type="evidence" value="ECO:0007669"/>
    <property type="project" value="UniProtKB-KW"/>
</dbReference>
<dbReference type="PANTHER" id="PTHR42796">
    <property type="entry name" value="FUMARYLACETOACETATE HYDROLASE DOMAIN-CONTAINING PROTEIN 2A-RELATED"/>
    <property type="match status" value="1"/>
</dbReference>
<dbReference type="InterPro" id="IPR051121">
    <property type="entry name" value="FAH"/>
</dbReference>
<reference evidence="4 5" key="1">
    <citation type="submission" date="2019-01" db="EMBL/GenBank/DDBJ databases">
        <title>Egibacter rhizosphaerae EGI 80759T.</title>
        <authorList>
            <person name="Chen D.-D."/>
            <person name="Tian Y."/>
            <person name="Jiao J.-Y."/>
            <person name="Zhang X.-T."/>
            <person name="Zhang Y.-G."/>
            <person name="Zhang Y."/>
            <person name="Xiao M."/>
            <person name="Shu W.-S."/>
            <person name="Li W.-J."/>
        </authorList>
    </citation>
    <scope>NUCLEOTIDE SEQUENCE [LARGE SCALE GENOMIC DNA]</scope>
    <source>
        <strain evidence="4 5">EGI 80759</strain>
    </source>
</reference>
<dbReference type="GO" id="GO:0016853">
    <property type="term" value="F:isomerase activity"/>
    <property type="evidence" value="ECO:0007669"/>
    <property type="project" value="UniProtKB-ARBA"/>
</dbReference>
<keyword evidence="5" id="KW-1185">Reference proteome</keyword>
<feature type="domain" description="Fumarylacetoacetase-like C-terminal" evidence="3">
    <location>
        <begin position="75"/>
        <end position="277"/>
    </location>
</feature>
<evidence type="ECO:0000259" key="3">
    <source>
        <dbReference type="Pfam" id="PF01557"/>
    </source>
</evidence>
<dbReference type="Gene3D" id="3.90.850.10">
    <property type="entry name" value="Fumarylacetoacetase-like, C-terminal domain"/>
    <property type="match status" value="1"/>
</dbReference>
<organism evidence="4 5">
    <name type="scientific">Egibacter rhizosphaerae</name>
    <dbReference type="NCBI Taxonomy" id="1670831"/>
    <lineage>
        <taxon>Bacteria</taxon>
        <taxon>Bacillati</taxon>
        <taxon>Actinomycetota</taxon>
        <taxon>Nitriliruptoria</taxon>
        <taxon>Egibacterales</taxon>
        <taxon>Egibacteraceae</taxon>
        <taxon>Egibacter</taxon>
    </lineage>
</organism>
<dbReference type="InterPro" id="IPR036663">
    <property type="entry name" value="Fumarylacetoacetase_C_sf"/>
</dbReference>